<evidence type="ECO:0000313" key="5">
    <source>
        <dbReference type="EMBL" id="MEQ2555585.1"/>
    </source>
</evidence>
<evidence type="ECO:0000256" key="3">
    <source>
        <dbReference type="PROSITE-ProRule" id="PRU00169"/>
    </source>
</evidence>
<dbReference type="PANTHER" id="PTHR37299:SF1">
    <property type="entry name" value="STAGE 0 SPORULATION PROTEIN A HOMOLOG"/>
    <property type="match status" value="1"/>
</dbReference>
<evidence type="ECO:0000313" key="6">
    <source>
        <dbReference type="Proteomes" id="UP001546774"/>
    </source>
</evidence>
<protein>
    <recommendedName>
        <fullName evidence="1">Stage 0 sporulation protein A homolog</fullName>
    </recommendedName>
</protein>
<reference evidence="5" key="1">
    <citation type="submission" date="2024-03" db="EMBL/GenBank/DDBJ databases">
        <title>Human intestinal bacterial collection.</title>
        <authorList>
            <person name="Pauvert C."/>
            <person name="Hitch T.C.A."/>
            <person name="Clavel T."/>
        </authorList>
    </citation>
    <scope>NUCLEOTIDE SEQUENCE [LARGE SCALE GENOMIC DNA]</scope>
    <source>
        <strain evidence="5">CLA-AA-H89B</strain>
    </source>
</reference>
<feature type="modified residue" description="4-aspartylphosphate" evidence="3">
    <location>
        <position position="61"/>
    </location>
</feature>
<dbReference type="GO" id="GO:0003677">
    <property type="term" value="F:DNA binding"/>
    <property type="evidence" value="ECO:0007669"/>
    <property type="project" value="UniProtKB-KW"/>
</dbReference>
<sequence>MQETAVRFAICDDDKVYAEKMKALILQTFHLPQPVECVIYLNQEQILKCYREDKIDIIFMDIEFGDTIGFQVARRLSMQDSQLAVVYMTNYEHYITEAFVCRPLGFIRKSHAEDDLQIAGQEIRRFIGQKYSRFVFGGGAAVVEVPLYKVYAVEIYGHDMVILLENENIRVRDKLMRVEDELEAHDFVKISRGRMVHLKYVTAIEGKTVQLHENYEFAVSADKISMLKSRWLAYKMLH</sequence>
<dbReference type="Pfam" id="PF00072">
    <property type="entry name" value="Response_reg"/>
    <property type="match status" value="1"/>
</dbReference>
<accession>A0ABV1H799</accession>
<dbReference type="Proteomes" id="UP001546774">
    <property type="component" value="Unassembled WGS sequence"/>
</dbReference>
<name>A0ABV1H799_9FIRM</name>
<dbReference type="PANTHER" id="PTHR37299">
    <property type="entry name" value="TRANSCRIPTIONAL REGULATOR-RELATED"/>
    <property type="match status" value="1"/>
</dbReference>
<dbReference type="InterPro" id="IPR046947">
    <property type="entry name" value="LytR-like"/>
</dbReference>
<dbReference type="SMART" id="SM00850">
    <property type="entry name" value="LytTR"/>
    <property type="match status" value="1"/>
</dbReference>
<comment type="function">
    <text evidence="2">May play the central regulatory role in sporulation. It may be an element of the effector pathway responsible for the activation of sporulation genes in response to nutritional stress. Spo0A may act in concert with spo0H (a sigma factor) to control the expression of some genes that are critical to the sporulation process.</text>
</comment>
<feature type="domain" description="Response regulatory" evidence="4">
    <location>
        <begin position="7"/>
        <end position="124"/>
    </location>
</feature>
<comment type="caution">
    <text evidence="5">The sequence shown here is derived from an EMBL/GenBank/DDBJ whole genome shotgun (WGS) entry which is preliminary data.</text>
</comment>
<organism evidence="5 6">
    <name type="scientific">Lachnospira intestinalis</name>
    <dbReference type="NCBI Taxonomy" id="3133158"/>
    <lineage>
        <taxon>Bacteria</taxon>
        <taxon>Bacillati</taxon>
        <taxon>Bacillota</taxon>
        <taxon>Clostridia</taxon>
        <taxon>Lachnospirales</taxon>
        <taxon>Lachnospiraceae</taxon>
        <taxon>Lachnospira</taxon>
    </lineage>
</organism>
<dbReference type="InterPro" id="IPR011006">
    <property type="entry name" value="CheY-like_superfamily"/>
</dbReference>
<evidence type="ECO:0000259" key="4">
    <source>
        <dbReference type="PROSITE" id="PS50110"/>
    </source>
</evidence>
<gene>
    <name evidence="5" type="ORF">WMO37_11300</name>
</gene>
<evidence type="ECO:0000256" key="2">
    <source>
        <dbReference type="ARBA" id="ARBA00024867"/>
    </source>
</evidence>
<dbReference type="Gene3D" id="3.40.50.2300">
    <property type="match status" value="1"/>
</dbReference>
<dbReference type="InterPro" id="IPR001789">
    <property type="entry name" value="Sig_transdc_resp-reg_receiver"/>
</dbReference>
<dbReference type="Pfam" id="PF04397">
    <property type="entry name" value="LytTR"/>
    <property type="match status" value="1"/>
</dbReference>
<keyword evidence="6" id="KW-1185">Reference proteome</keyword>
<dbReference type="PROSITE" id="PS50110">
    <property type="entry name" value="RESPONSE_REGULATORY"/>
    <property type="match status" value="1"/>
</dbReference>
<evidence type="ECO:0000256" key="1">
    <source>
        <dbReference type="ARBA" id="ARBA00018672"/>
    </source>
</evidence>
<keyword evidence="5" id="KW-0238">DNA-binding</keyword>
<dbReference type="EMBL" id="JBBMFS010000010">
    <property type="protein sequence ID" value="MEQ2555585.1"/>
    <property type="molecule type" value="Genomic_DNA"/>
</dbReference>
<proteinExistence type="predicted"/>
<dbReference type="SUPFAM" id="SSF52172">
    <property type="entry name" value="CheY-like"/>
    <property type="match status" value="1"/>
</dbReference>
<dbReference type="Gene3D" id="2.40.50.1020">
    <property type="entry name" value="LytTr DNA-binding domain"/>
    <property type="match status" value="1"/>
</dbReference>
<keyword evidence="3" id="KW-0597">Phosphoprotein</keyword>
<dbReference type="InterPro" id="IPR007492">
    <property type="entry name" value="LytTR_DNA-bd_dom"/>
</dbReference>